<dbReference type="AlphaFoldDB" id="X0U2V5"/>
<protein>
    <submittedName>
        <fullName evidence="1">Uncharacterized protein</fullName>
    </submittedName>
</protein>
<dbReference type="EMBL" id="BARS01015819">
    <property type="protein sequence ID" value="GAF94732.1"/>
    <property type="molecule type" value="Genomic_DNA"/>
</dbReference>
<name>X0U2V5_9ZZZZ</name>
<proteinExistence type="predicted"/>
<gene>
    <name evidence="1" type="ORF">S01H1_26121</name>
</gene>
<comment type="caution">
    <text evidence="1">The sequence shown here is derived from an EMBL/GenBank/DDBJ whole genome shotgun (WGS) entry which is preliminary data.</text>
</comment>
<organism evidence="1">
    <name type="scientific">marine sediment metagenome</name>
    <dbReference type="NCBI Taxonomy" id="412755"/>
    <lineage>
        <taxon>unclassified sequences</taxon>
        <taxon>metagenomes</taxon>
        <taxon>ecological metagenomes</taxon>
    </lineage>
</organism>
<accession>X0U2V5</accession>
<feature type="non-terminal residue" evidence="1">
    <location>
        <position position="1"/>
    </location>
</feature>
<sequence length="93" mass="10537">TIKADYEKKYASCRFASFGLNLIYDTPEDKGELTTYTKVGNWKESISWYSGDGGGRIPRGKLPRTPKYKGNTYDCPTWGKGKKSWIQTPMGLM</sequence>
<reference evidence="1" key="1">
    <citation type="journal article" date="2014" name="Front. Microbiol.">
        <title>High frequency of phylogenetically diverse reductive dehalogenase-homologous genes in deep subseafloor sedimentary metagenomes.</title>
        <authorList>
            <person name="Kawai M."/>
            <person name="Futagami T."/>
            <person name="Toyoda A."/>
            <person name="Takaki Y."/>
            <person name="Nishi S."/>
            <person name="Hori S."/>
            <person name="Arai W."/>
            <person name="Tsubouchi T."/>
            <person name="Morono Y."/>
            <person name="Uchiyama I."/>
            <person name="Ito T."/>
            <person name="Fujiyama A."/>
            <person name="Inagaki F."/>
            <person name="Takami H."/>
        </authorList>
    </citation>
    <scope>NUCLEOTIDE SEQUENCE</scope>
    <source>
        <strain evidence="1">Expedition CK06-06</strain>
    </source>
</reference>
<evidence type="ECO:0000313" key="1">
    <source>
        <dbReference type="EMBL" id="GAF94732.1"/>
    </source>
</evidence>